<proteinExistence type="predicted"/>
<dbReference type="PROSITE" id="PS50835">
    <property type="entry name" value="IG_LIKE"/>
    <property type="match status" value="1"/>
</dbReference>
<dbReference type="SMART" id="SM00409">
    <property type="entry name" value="IG"/>
    <property type="match status" value="1"/>
</dbReference>
<dbReference type="GO" id="GO:0030154">
    <property type="term" value="P:cell differentiation"/>
    <property type="evidence" value="ECO:0007669"/>
    <property type="project" value="UniProtKB-ARBA"/>
</dbReference>
<dbReference type="InterPro" id="IPR013098">
    <property type="entry name" value="Ig_I-set"/>
</dbReference>
<dbReference type="Pfam" id="PF07679">
    <property type="entry name" value="I-set"/>
    <property type="match status" value="1"/>
</dbReference>
<feature type="domain" description="Ig-like" evidence="3">
    <location>
        <begin position="22"/>
        <end position="113"/>
    </location>
</feature>
<dbReference type="CDD" id="cd00096">
    <property type="entry name" value="Ig"/>
    <property type="match status" value="1"/>
</dbReference>
<dbReference type="InterPro" id="IPR003598">
    <property type="entry name" value="Ig_sub2"/>
</dbReference>
<comment type="caution">
    <text evidence="4">The sequence shown here is derived from an EMBL/GenBank/DDBJ whole genome shotgun (WGS) entry which is preliminary data.</text>
</comment>
<feature type="chain" id="PRO_5043831366" description="Ig-like domain-containing protein" evidence="2">
    <location>
        <begin position="18"/>
        <end position="312"/>
    </location>
</feature>
<gene>
    <name evidence="4" type="primary">AVEN_113167_1</name>
    <name evidence="4" type="ORF">CDAR_530141</name>
</gene>
<dbReference type="InterPro" id="IPR036179">
    <property type="entry name" value="Ig-like_dom_sf"/>
</dbReference>
<feature type="signal peptide" evidence="2">
    <location>
        <begin position="1"/>
        <end position="17"/>
    </location>
</feature>
<dbReference type="CDD" id="cd00063">
    <property type="entry name" value="FN3"/>
    <property type="match status" value="1"/>
</dbReference>
<organism evidence="4 5">
    <name type="scientific">Caerostris darwini</name>
    <dbReference type="NCBI Taxonomy" id="1538125"/>
    <lineage>
        <taxon>Eukaryota</taxon>
        <taxon>Metazoa</taxon>
        <taxon>Ecdysozoa</taxon>
        <taxon>Arthropoda</taxon>
        <taxon>Chelicerata</taxon>
        <taxon>Arachnida</taxon>
        <taxon>Araneae</taxon>
        <taxon>Araneomorphae</taxon>
        <taxon>Entelegynae</taxon>
        <taxon>Araneoidea</taxon>
        <taxon>Araneidae</taxon>
        <taxon>Caerostris</taxon>
    </lineage>
</organism>
<dbReference type="EMBL" id="BPLQ01006969">
    <property type="protein sequence ID" value="GIY26788.1"/>
    <property type="molecule type" value="Genomic_DNA"/>
</dbReference>
<dbReference type="AlphaFoldDB" id="A0AAV4RY22"/>
<dbReference type="InterPro" id="IPR036116">
    <property type="entry name" value="FN3_sf"/>
</dbReference>
<dbReference type="InterPro" id="IPR003599">
    <property type="entry name" value="Ig_sub"/>
</dbReference>
<name>A0AAV4RY22_9ARAC</name>
<keyword evidence="5" id="KW-1185">Reference proteome</keyword>
<keyword evidence="1" id="KW-0677">Repeat</keyword>
<dbReference type="PANTHER" id="PTHR13817:SF73">
    <property type="entry name" value="FIBRONECTIN TYPE-III DOMAIN-CONTAINING PROTEIN"/>
    <property type="match status" value="1"/>
</dbReference>
<accession>A0AAV4RY22</accession>
<dbReference type="SMART" id="SM00408">
    <property type="entry name" value="IGc2"/>
    <property type="match status" value="1"/>
</dbReference>
<dbReference type="SUPFAM" id="SSF49265">
    <property type="entry name" value="Fibronectin type III"/>
    <property type="match status" value="1"/>
</dbReference>
<reference evidence="4 5" key="1">
    <citation type="submission" date="2021-06" db="EMBL/GenBank/DDBJ databases">
        <title>Caerostris darwini draft genome.</title>
        <authorList>
            <person name="Kono N."/>
            <person name="Arakawa K."/>
        </authorList>
    </citation>
    <scope>NUCLEOTIDE SEQUENCE [LARGE SCALE GENOMIC DNA]</scope>
</reference>
<dbReference type="Gene3D" id="2.60.40.10">
    <property type="entry name" value="Immunoglobulins"/>
    <property type="match status" value="2"/>
</dbReference>
<dbReference type="PANTHER" id="PTHR13817">
    <property type="entry name" value="TITIN"/>
    <property type="match status" value="1"/>
</dbReference>
<evidence type="ECO:0000313" key="5">
    <source>
        <dbReference type="Proteomes" id="UP001054837"/>
    </source>
</evidence>
<dbReference type="InterPro" id="IPR013783">
    <property type="entry name" value="Ig-like_fold"/>
</dbReference>
<dbReference type="Proteomes" id="UP001054837">
    <property type="component" value="Unassembled WGS sequence"/>
</dbReference>
<protein>
    <recommendedName>
        <fullName evidence="3">Ig-like domain-containing protein</fullName>
    </recommendedName>
</protein>
<evidence type="ECO:0000256" key="2">
    <source>
        <dbReference type="SAM" id="SignalP"/>
    </source>
</evidence>
<evidence type="ECO:0000256" key="1">
    <source>
        <dbReference type="ARBA" id="ARBA00022737"/>
    </source>
</evidence>
<dbReference type="SUPFAM" id="SSF48726">
    <property type="entry name" value="Immunoglobulin"/>
    <property type="match status" value="1"/>
</dbReference>
<evidence type="ECO:0000259" key="3">
    <source>
        <dbReference type="PROSITE" id="PS50835"/>
    </source>
</evidence>
<keyword evidence="2" id="KW-0732">Signal</keyword>
<sequence>MIFKGFILMLIIPLAVGETGHPKFDLELESVILVEGSLEKVVCLAEGEPPLTYTWYNKFDRVITSDAKNSVFSRETPEGGSLIFDGVDLSHGGLYTCSAKNKHGTATKTYDIVVNSTSNITVDDTGSIDSVDILNITENSVTFLVKTSGDPRSFFIRYEEKLDVERYEQIRKGDKAVVNGLVPSGKYQFKFQIDPPWRIRRDVKPLHITLLPAVPEVIFRSVRDNQVEIEIYRSTDDINRKTIDEHELTYNIVQMHSSRIDDCVINIKIPFACSTSRYTIAGLSTGFYYEIRVRAHTKTGYGNPYRHKIRLN</sequence>
<dbReference type="InterPro" id="IPR050964">
    <property type="entry name" value="Striated_Muscle_Regulatory"/>
</dbReference>
<dbReference type="GO" id="GO:0009653">
    <property type="term" value="P:anatomical structure morphogenesis"/>
    <property type="evidence" value="ECO:0007669"/>
    <property type="project" value="UniProtKB-ARBA"/>
</dbReference>
<dbReference type="InterPro" id="IPR003961">
    <property type="entry name" value="FN3_dom"/>
</dbReference>
<evidence type="ECO:0000313" key="4">
    <source>
        <dbReference type="EMBL" id="GIY26788.1"/>
    </source>
</evidence>
<dbReference type="InterPro" id="IPR007110">
    <property type="entry name" value="Ig-like_dom"/>
</dbReference>